<dbReference type="Gene3D" id="2.60.120.10">
    <property type="entry name" value="Jelly Rolls"/>
    <property type="match status" value="1"/>
</dbReference>
<accession>A0ABP7L3B5</accession>
<dbReference type="CDD" id="cd06990">
    <property type="entry name" value="cupin_DUF861"/>
    <property type="match status" value="1"/>
</dbReference>
<dbReference type="InterPro" id="IPR013096">
    <property type="entry name" value="Cupin_2"/>
</dbReference>
<keyword evidence="3" id="KW-1185">Reference proteome</keyword>
<organism evidence="2 3">
    <name type="scientific">Leifsonia kafniensis</name>
    <dbReference type="NCBI Taxonomy" id="475957"/>
    <lineage>
        <taxon>Bacteria</taxon>
        <taxon>Bacillati</taxon>
        <taxon>Actinomycetota</taxon>
        <taxon>Actinomycetes</taxon>
        <taxon>Micrococcales</taxon>
        <taxon>Microbacteriaceae</taxon>
        <taxon>Leifsonia</taxon>
    </lineage>
</organism>
<name>A0ABP7L3B5_9MICO</name>
<gene>
    <name evidence="2" type="ORF">GCM10022381_38810</name>
</gene>
<evidence type="ECO:0000259" key="1">
    <source>
        <dbReference type="Pfam" id="PF07883"/>
    </source>
</evidence>
<dbReference type="Proteomes" id="UP001501803">
    <property type="component" value="Unassembled WGS sequence"/>
</dbReference>
<evidence type="ECO:0000313" key="2">
    <source>
        <dbReference type="EMBL" id="GAA3893345.1"/>
    </source>
</evidence>
<dbReference type="SUPFAM" id="SSF51182">
    <property type="entry name" value="RmlC-like cupins"/>
    <property type="match status" value="1"/>
</dbReference>
<dbReference type="Pfam" id="PF07883">
    <property type="entry name" value="Cupin_2"/>
    <property type="match status" value="1"/>
</dbReference>
<feature type="domain" description="Cupin type-2" evidence="1">
    <location>
        <begin position="65"/>
        <end position="113"/>
    </location>
</feature>
<comment type="caution">
    <text evidence="2">The sequence shown here is derived from an EMBL/GenBank/DDBJ whole genome shotgun (WGS) entry which is preliminary data.</text>
</comment>
<dbReference type="EMBL" id="BAABCN010000017">
    <property type="protein sequence ID" value="GAA3893345.1"/>
    <property type="molecule type" value="Genomic_DNA"/>
</dbReference>
<sequence length="134" mass="14848">MADNVVTRLEVKSLDFPDDRRTPDKTTIDVNTLGDYSIGRLTFQPGWSWSECIKPVVGTDLCEVNHVGYCIAGEIEVQTEDGTRVLITAGDTYTIPPRHDAHVVGDKPFVTLELVGAPNYAMPNAAHLQRPRLR</sequence>
<proteinExistence type="predicted"/>
<dbReference type="InterPro" id="IPR014710">
    <property type="entry name" value="RmlC-like_jellyroll"/>
</dbReference>
<evidence type="ECO:0000313" key="3">
    <source>
        <dbReference type="Proteomes" id="UP001501803"/>
    </source>
</evidence>
<protein>
    <submittedName>
        <fullName evidence="2">Cupin domain-containing protein</fullName>
    </submittedName>
</protein>
<dbReference type="InterPro" id="IPR011051">
    <property type="entry name" value="RmlC_Cupin_sf"/>
</dbReference>
<dbReference type="RefSeq" id="WP_345069526.1">
    <property type="nucleotide sequence ID" value="NZ_BAABCN010000017.1"/>
</dbReference>
<reference evidence="3" key="1">
    <citation type="journal article" date="2019" name="Int. J. Syst. Evol. Microbiol.">
        <title>The Global Catalogue of Microorganisms (GCM) 10K type strain sequencing project: providing services to taxonomists for standard genome sequencing and annotation.</title>
        <authorList>
            <consortium name="The Broad Institute Genomics Platform"/>
            <consortium name="The Broad Institute Genome Sequencing Center for Infectious Disease"/>
            <person name="Wu L."/>
            <person name="Ma J."/>
        </authorList>
    </citation>
    <scope>NUCLEOTIDE SEQUENCE [LARGE SCALE GENOMIC DNA]</scope>
    <source>
        <strain evidence="3">JCM 17021</strain>
    </source>
</reference>